<evidence type="ECO:0000313" key="1">
    <source>
        <dbReference type="EMBL" id="GJE91745.1"/>
    </source>
</evidence>
<dbReference type="AlphaFoldDB" id="A0A9P3GBR6"/>
<proteinExistence type="predicted"/>
<accession>A0A9P3GBR6</accession>
<evidence type="ECO:0000313" key="2">
    <source>
        <dbReference type="Proteomes" id="UP000703269"/>
    </source>
</evidence>
<keyword evidence="2" id="KW-1185">Reference proteome</keyword>
<reference evidence="1 2" key="1">
    <citation type="submission" date="2021-08" db="EMBL/GenBank/DDBJ databases">
        <title>Draft Genome Sequence of Phanerochaete sordida strain YK-624.</title>
        <authorList>
            <person name="Mori T."/>
            <person name="Dohra H."/>
            <person name="Suzuki T."/>
            <person name="Kawagishi H."/>
            <person name="Hirai H."/>
        </authorList>
    </citation>
    <scope>NUCLEOTIDE SEQUENCE [LARGE SCALE GENOMIC DNA]</scope>
    <source>
        <strain evidence="1 2">YK-624</strain>
    </source>
</reference>
<name>A0A9P3GBR6_9APHY</name>
<dbReference type="Proteomes" id="UP000703269">
    <property type="component" value="Unassembled WGS sequence"/>
</dbReference>
<organism evidence="1 2">
    <name type="scientific">Phanerochaete sordida</name>
    <dbReference type="NCBI Taxonomy" id="48140"/>
    <lineage>
        <taxon>Eukaryota</taxon>
        <taxon>Fungi</taxon>
        <taxon>Dikarya</taxon>
        <taxon>Basidiomycota</taxon>
        <taxon>Agaricomycotina</taxon>
        <taxon>Agaricomycetes</taxon>
        <taxon>Polyporales</taxon>
        <taxon>Phanerochaetaceae</taxon>
        <taxon>Phanerochaete</taxon>
    </lineage>
</organism>
<protein>
    <submittedName>
        <fullName evidence="1">Uncharacterized protein</fullName>
    </submittedName>
</protein>
<sequence length="86" mass="9046">MHETPQAIKATSLVDCTACRQVCVNATSYAATAANGRALAYKCSLRRQPNPSSGSLSLPLFISSALVARPHSLSLTTSTTVLTRPL</sequence>
<comment type="caution">
    <text evidence="1">The sequence shown here is derived from an EMBL/GenBank/DDBJ whole genome shotgun (WGS) entry which is preliminary data.</text>
</comment>
<gene>
    <name evidence="1" type="ORF">PsYK624_078960</name>
</gene>
<dbReference type="EMBL" id="BPQB01000022">
    <property type="protein sequence ID" value="GJE91745.1"/>
    <property type="molecule type" value="Genomic_DNA"/>
</dbReference>